<keyword evidence="3" id="KW-1185">Reference proteome</keyword>
<gene>
    <name evidence="2" type="ORF">JTE90_021731</name>
</gene>
<dbReference type="EMBL" id="JAFNEN010000458">
    <property type="protein sequence ID" value="KAG8182593.1"/>
    <property type="molecule type" value="Genomic_DNA"/>
</dbReference>
<evidence type="ECO:0000313" key="2">
    <source>
        <dbReference type="EMBL" id="KAG8182593.1"/>
    </source>
</evidence>
<proteinExistence type="predicted"/>
<protein>
    <submittedName>
        <fullName evidence="2">Uncharacterized protein</fullName>
    </submittedName>
</protein>
<evidence type="ECO:0000313" key="3">
    <source>
        <dbReference type="Proteomes" id="UP000827092"/>
    </source>
</evidence>
<keyword evidence="1" id="KW-0472">Membrane</keyword>
<keyword evidence="1" id="KW-0812">Transmembrane</keyword>
<comment type="caution">
    <text evidence="2">The sequence shown here is derived from an EMBL/GenBank/DDBJ whole genome shotgun (WGS) entry which is preliminary data.</text>
</comment>
<evidence type="ECO:0000256" key="1">
    <source>
        <dbReference type="SAM" id="Phobius"/>
    </source>
</evidence>
<name>A0AAV6UFX9_9ARAC</name>
<accession>A0AAV6UFX9</accession>
<dbReference type="AlphaFoldDB" id="A0AAV6UFX9"/>
<dbReference type="Proteomes" id="UP000827092">
    <property type="component" value="Unassembled WGS sequence"/>
</dbReference>
<sequence>MGAMFVWVDIFGAFDAFLALFTAAIQWEERLFSSPVGFLPRLANSKHQFNALATNVEVEPLSQFEDGSLFCDIVTCVMPKIDKEGSVQENEIEQKYEIIIDTFFRIQTTTLVTPVQKTPAKHGERVSTMIYEDMLDSSLKGLLQSPNPQRKFFQC</sequence>
<reference evidence="2 3" key="1">
    <citation type="journal article" date="2022" name="Nat. Ecol. Evol.">
        <title>A masculinizing supergene underlies an exaggerated male reproductive morph in a spider.</title>
        <authorList>
            <person name="Hendrickx F."/>
            <person name="De Corte Z."/>
            <person name="Sonet G."/>
            <person name="Van Belleghem S.M."/>
            <person name="Kostlbacher S."/>
            <person name="Vangestel C."/>
        </authorList>
    </citation>
    <scope>NUCLEOTIDE SEQUENCE [LARGE SCALE GENOMIC DNA]</scope>
    <source>
        <strain evidence="2">W744_W776</strain>
    </source>
</reference>
<keyword evidence="1" id="KW-1133">Transmembrane helix</keyword>
<organism evidence="2 3">
    <name type="scientific">Oedothorax gibbosus</name>
    <dbReference type="NCBI Taxonomy" id="931172"/>
    <lineage>
        <taxon>Eukaryota</taxon>
        <taxon>Metazoa</taxon>
        <taxon>Ecdysozoa</taxon>
        <taxon>Arthropoda</taxon>
        <taxon>Chelicerata</taxon>
        <taxon>Arachnida</taxon>
        <taxon>Araneae</taxon>
        <taxon>Araneomorphae</taxon>
        <taxon>Entelegynae</taxon>
        <taxon>Araneoidea</taxon>
        <taxon>Linyphiidae</taxon>
        <taxon>Erigoninae</taxon>
        <taxon>Oedothorax</taxon>
    </lineage>
</organism>
<feature type="transmembrane region" description="Helical" evidence="1">
    <location>
        <begin position="6"/>
        <end position="25"/>
    </location>
</feature>